<dbReference type="PANTHER" id="PTHR47447:SF28">
    <property type="entry name" value="PENTACOTRIPEPTIDE-REPEAT REGION OF PRORP DOMAIN-CONTAINING PROTEIN"/>
    <property type="match status" value="1"/>
</dbReference>
<sequence>MLQLTIKFCPKSRFPLSTIFCRPAISAAALVVSSEEPSISTPYPITPSQSSPARNEAARKLLFLFSGLSAKGHPVEKLCHDPRFEGLLSRVNASEVESIVELLRLKRPHLAVDFFFLAKELGFKHSVCCQLIVAHVLAGKRQLRELRSLLEEMVNEEGSGSAYSLCELLQNNFKNWVSCNVVWNMLAFSYLRSDMVVDCLCVLSKMKDLNVEVSIRTYNNLLYNLRHSNSLWHVYNETKDSEASPSEYTKAVRRFFDELTQNGLIDDIVLWLIHRYVKCGDVREVGQLCRLLLERGIALNTMTFNSLIYGFCKVKKLVEARKLIDEIYARGLMPTVQTFTTLMNAYVEEGDIKAMLDLLSEMEEIGIEPNCVTRTVILKSFCNYGRLQEAVQILKDTFGKGLSPDEVAFNTVIRGFAQAGDMRIAFCLYNELLRNSNSQPNHITYNILITGLCIFLDIRVVDTFFTFLQDQNVCLSKQAYTTLVKAHSAKGDAKRAIDLFEQMIDTGYEVSIRDYTAVINRLCKRHLIQGMLYFFGMMLSSGITVDKRIHLVMLRALRRRNDYKSWDQFHCLVDKYGLDLG</sequence>
<feature type="repeat" description="PPR" evidence="3">
    <location>
        <begin position="300"/>
        <end position="334"/>
    </location>
</feature>
<dbReference type="Pfam" id="PF13041">
    <property type="entry name" value="PPR_2"/>
    <property type="match status" value="2"/>
</dbReference>
<keyword evidence="2" id="KW-0677">Repeat</keyword>
<name>A0AAV0D658_9ASTE</name>
<protein>
    <recommendedName>
        <fullName evidence="6">Pentatricopeptide repeat-containing protein</fullName>
    </recommendedName>
</protein>
<accession>A0AAV0D658</accession>
<dbReference type="PROSITE" id="PS51375">
    <property type="entry name" value="PPR"/>
    <property type="match status" value="5"/>
</dbReference>
<dbReference type="Pfam" id="PF01535">
    <property type="entry name" value="PPR"/>
    <property type="match status" value="3"/>
</dbReference>
<dbReference type="InterPro" id="IPR002885">
    <property type="entry name" value="PPR_rpt"/>
</dbReference>
<evidence type="ECO:0000256" key="3">
    <source>
        <dbReference type="PROSITE-ProRule" id="PRU00708"/>
    </source>
</evidence>
<feature type="repeat" description="PPR" evidence="3">
    <location>
        <begin position="405"/>
        <end position="440"/>
    </location>
</feature>
<evidence type="ECO:0000313" key="4">
    <source>
        <dbReference type="EMBL" id="CAH9093711.1"/>
    </source>
</evidence>
<comment type="caution">
    <text evidence="4">The sequence shown here is derived from an EMBL/GenBank/DDBJ whole genome shotgun (WGS) entry which is preliminary data.</text>
</comment>
<feature type="repeat" description="PPR" evidence="3">
    <location>
        <begin position="476"/>
        <end position="510"/>
    </location>
</feature>
<dbReference type="NCBIfam" id="TIGR00756">
    <property type="entry name" value="PPR"/>
    <property type="match status" value="5"/>
</dbReference>
<dbReference type="Pfam" id="PF12854">
    <property type="entry name" value="PPR_1"/>
    <property type="match status" value="1"/>
</dbReference>
<feature type="repeat" description="PPR" evidence="3">
    <location>
        <begin position="335"/>
        <end position="369"/>
    </location>
</feature>
<keyword evidence="5" id="KW-1185">Reference proteome</keyword>
<dbReference type="Proteomes" id="UP001152523">
    <property type="component" value="Unassembled WGS sequence"/>
</dbReference>
<comment type="similarity">
    <text evidence="1">Belongs to the PPR family. P subfamily.</text>
</comment>
<evidence type="ECO:0000313" key="5">
    <source>
        <dbReference type="Proteomes" id="UP001152523"/>
    </source>
</evidence>
<dbReference type="InterPro" id="IPR011990">
    <property type="entry name" value="TPR-like_helical_dom_sf"/>
</dbReference>
<reference evidence="4" key="1">
    <citation type="submission" date="2022-07" db="EMBL/GenBank/DDBJ databases">
        <authorList>
            <person name="Macas J."/>
            <person name="Novak P."/>
            <person name="Neumann P."/>
        </authorList>
    </citation>
    <scope>NUCLEOTIDE SEQUENCE</scope>
</reference>
<evidence type="ECO:0008006" key="6">
    <source>
        <dbReference type="Google" id="ProtNLM"/>
    </source>
</evidence>
<evidence type="ECO:0000256" key="1">
    <source>
        <dbReference type="ARBA" id="ARBA00007626"/>
    </source>
</evidence>
<evidence type="ECO:0000256" key="2">
    <source>
        <dbReference type="ARBA" id="ARBA00022737"/>
    </source>
</evidence>
<proteinExistence type="inferred from homology"/>
<dbReference type="PANTHER" id="PTHR47447">
    <property type="entry name" value="OS03G0856100 PROTEIN"/>
    <property type="match status" value="1"/>
</dbReference>
<dbReference type="Gene3D" id="1.25.40.10">
    <property type="entry name" value="Tetratricopeptide repeat domain"/>
    <property type="match status" value="4"/>
</dbReference>
<gene>
    <name evidence="4" type="ORF">CEPIT_LOCUS12635</name>
</gene>
<organism evidence="4 5">
    <name type="scientific">Cuscuta epithymum</name>
    <dbReference type="NCBI Taxonomy" id="186058"/>
    <lineage>
        <taxon>Eukaryota</taxon>
        <taxon>Viridiplantae</taxon>
        <taxon>Streptophyta</taxon>
        <taxon>Embryophyta</taxon>
        <taxon>Tracheophyta</taxon>
        <taxon>Spermatophyta</taxon>
        <taxon>Magnoliopsida</taxon>
        <taxon>eudicotyledons</taxon>
        <taxon>Gunneridae</taxon>
        <taxon>Pentapetalae</taxon>
        <taxon>asterids</taxon>
        <taxon>lamiids</taxon>
        <taxon>Solanales</taxon>
        <taxon>Convolvulaceae</taxon>
        <taxon>Cuscuteae</taxon>
        <taxon>Cuscuta</taxon>
        <taxon>Cuscuta subgen. Cuscuta</taxon>
    </lineage>
</organism>
<dbReference type="EMBL" id="CAMAPF010000078">
    <property type="protein sequence ID" value="CAH9093711.1"/>
    <property type="molecule type" value="Genomic_DNA"/>
</dbReference>
<dbReference type="AlphaFoldDB" id="A0AAV0D658"/>
<feature type="repeat" description="PPR" evidence="3">
    <location>
        <begin position="370"/>
        <end position="404"/>
    </location>
</feature>